<organism evidence="1 2">
    <name type="scientific">Onchocerca volvulus</name>
    <dbReference type="NCBI Taxonomy" id="6282"/>
    <lineage>
        <taxon>Eukaryota</taxon>
        <taxon>Metazoa</taxon>
        <taxon>Ecdysozoa</taxon>
        <taxon>Nematoda</taxon>
        <taxon>Chromadorea</taxon>
        <taxon>Rhabditida</taxon>
        <taxon>Spirurina</taxon>
        <taxon>Spiruromorpha</taxon>
        <taxon>Filarioidea</taxon>
        <taxon>Onchocercidae</taxon>
        <taxon>Onchocerca</taxon>
    </lineage>
</organism>
<dbReference type="Proteomes" id="UP000024404">
    <property type="component" value="Unassembled WGS sequence"/>
</dbReference>
<evidence type="ECO:0000313" key="1">
    <source>
        <dbReference type="EnsemblMetazoa" id="OVOC2870.1"/>
    </source>
</evidence>
<name>A0A2K6VVD7_ONCVO</name>
<reference evidence="1" key="2">
    <citation type="submission" date="2018-02" db="UniProtKB">
        <authorList>
            <consortium name="EnsemblMetazoa"/>
        </authorList>
    </citation>
    <scope>IDENTIFICATION</scope>
</reference>
<keyword evidence="2" id="KW-1185">Reference proteome</keyword>
<evidence type="ECO:0000313" key="2">
    <source>
        <dbReference type="Proteomes" id="UP000024404"/>
    </source>
</evidence>
<protein>
    <submittedName>
        <fullName evidence="1">Uncharacterized protein</fullName>
    </submittedName>
</protein>
<sequence length="50" mass="5295">MSIASGGNTVMNDALIAFAFSCYFKRIYIAATLNAKNTSSSACIKTTVAR</sequence>
<proteinExistence type="predicted"/>
<accession>A0A2K6VVD7</accession>
<dbReference type="AlphaFoldDB" id="A0A2K6VVD7"/>
<dbReference type="EMBL" id="CMVM020000076">
    <property type="status" value="NOT_ANNOTATED_CDS"/>
    <property type="molecule type" value="Genomic_DNA"/>
</dbReference>
<dbReference type="EnsemblMetazoa" id="OVOC2870.1">
    <property type="protein sequence ID" value="OVOC2870.1"/>
    <property type="gene ID" value="WBGene00239679"/>
</dbReference>
<reference evidence="2" key="1">
    <citation type="submission" date="2013-10" db="EMBL/GenBank/DDBJ databases">
        <title>Genome sequencing of Onchocerca volvulus.</title>
        <authorList>
            <person name="Cotton J."/>
            <person name="Tsai J."/>
            <person name="Stanley E."/>
            <person name="Tracey A."/>
            <person name="Holroyd N."/>
            <person name="Lustigman S."/>
            <person name="Berriman M."/>
        </authorList>
    </citation>
    <scope>NUCLEOTIDE SEQUENCE</scope>
</reference>